<gene>
    <name evidence="1" type="ORF">JD844_017174</name>
</gene>
<evidence type="ECO:0000313" key="1">
    <source>
        <dbReference type="EMBL" id="KAH0618180.1"/>
    </source>
</evidence>
<dbReference type="Proteomes" id="UP000826234">
    <property type="component" value="Unassembled WGS sequence"/>
</dbReference>
<proteinExistence type="predicted"/>
<keyword evidence="2" id="KW-1185">Reference proteome</keyword>
<accession>A0ABQ7SLG3</accession>
<dbReference type="EMBL" id="JAIPUX010005289">
    <property type="protein sequence ID" value="KAH0618180.1"/>
    <property type="molecule type" value="Genomic_DNA"/>
</dbReference>
<evidence type="ECO:0000313" key="2">
    <source>
        <dbReference type="Proteomes" id="UP000826234"/>
    </source>
</evidence>
<protein>
    <submittedName>
        <fullName evidence="1">Uncharacterized protein</fullName>
    </submittedName>
</protein>
<comment type="caution">
    <text evidence="1">The sequence shown here is derived from an EMBL/GenBank/DDBJ whole genome shotgun (WGS) entry which is preliminary data.</text>
</comment>
<name>A0ABQ7SLG3_PHRPL</name>
<sequence length="140" mass="15675">MCIGEWLCLLRNGPLLGFGSCFRYIYNQVVNCFLLWGMPCPSSVSSCHGAWTRGQKAQSVTEVWSRGSVYETTLQSLHYPNYRPASTTKDASSNLLFSANKKYFINCLWCVSGTIAQVGEISGPFVLILRRACIAQNCEW</sequence>
<reference evidence="1 2" key="1">
    <citation type="journal article" date="2022" name="Gigascience">
        <title>A chromosome-level genome assembly and annotation of the desert horned lizard, Phrynosoma platyrhinos, provides insight into chromosomal rearrangements among reptiles.</title>
        <authorList>
            <person name="Koochekian N."/>
            <person name="Ascanio A."/>
            <person name="Farleigh K."/>
            <person name="Card D.C."/>
            <person name="Schield D.R."/>
            <person name="Castoe T.A."/>
            <person name="Jezkova T."/>
        </authorList>
    </citation>
    <scope>NUCLEOTIDE SEQUENCE [LARGE SCALE GENOMIC DNA]</scope>
    <source>
        <strain evidence="1">NK-2021</strain>
    </source>
</reference>
<organism evidence="1 2">
    <name type="scientific">Phrynosoma platyrhinos</name>
    <name type="common">Desert horned lizard</name>
    <dbReference type="NCBI Taxonomy" id="52577"/>
    <lineage>
        <taxon>Eukaryota</taxon>
        <taxon>Metazoa</taxon>
        <taxon>Chordata</taxon>
        <taxon>Craniata</taxon>
        <taxon>Vertebrata</taxon>
        <taxon>Euteleostomi</taxon>
        <taxon>Lepidosauria</taxon>
        <taxon>Squamata</taxon>
        <taxon>Bifurcata</taxon>
        <taxon>Unidentata</taxon>
        <taxon>Episquamata</taxon>
        <taxon>Toxicofera</taxon>
        <taxon>Iguania</taxon>
        <taxon>Phrynosomatidae</taxon>
        <taxon>Phrynosomatinae</taxon>
        <taxon>Phrynosoma</taxon>
    </lineage>
</organism>